<evidence type="ECO:0000313" key="6">
    <source>
        <dbReference type="Proteomes" id="UP000294555"/>
    </source>
</evidence>
<evidence type="ECO:0000256" key="3">
    <source>
        <dbReference type="ARBA" id="ARBA00022679"/>
    </source>
</evidence>
<dbReference type="Proteomes" id="UP000294555">
    <property type="component" value="Unassembled WGS sequence"/>
</dbReference>
<proteinExistence type="inferred from homology"/>
<accession>A0A4R1ND64</accession>
<evidence type="ECO:0000313" key="5">
    <source>
        <dbReference type="EMBL" id="TCL05505.1"/>
    </source>
</evidence>
<gene>
    <name evidence="5" type="ORF">EZJ58_3694</name>
</gene>
<protein>
    <submittedName>
        <fullName evidence="5">Rhamnosyltransferase</fullName>
    </submittedName>
</protein>
<evidence type="ECO:0000259" key="4">
    <source>
        <dbReference type="Pfam" id="PF00535"/>
    </source>
</evidence>
<dbReference type="PANTHER" id="PTHR43179">
    <property type="entry name" value="RHAMNOSYLTRANSFERASE WBBL"/>
    <property type="match status" value="1"/>
</dbReference>
<dbReference type="InterPro" id="IPR006446">
    <property type="entry name" value="RhaTrfase"/>
</dbReference>
<dbReference type="OrthoDB" id="9771846at2"/>
<dbReference type="SUPFAM" id="SSF53448">
    <property type="entry name" value="Nucleotide-diphospho-sugar transferases"/>
    <property type="match status" value="1"/>
</dbReference>
<keyword evidence="6" id="KW-1185">Reference proteome</keyword>
<dbReference type="EMBL" id="SJOI01000001">
    <property type="protein sequence ID" value="TCL05505.1"/>
    <property type="molecule type" value="Genomic_DNA"/>
</dbReference>
<dbReference type="PANTHER" id="PTHR43179:SF12">
    <property type="entry name" value="GALACTOFURANOSYLTRANSFERASE GLFT2"/>
    <property type="match status" value="1"/>
</dbReference>
<name>A0A4R1ND64_9GAMM</name>
<dbReference type="AlphaFoldDB" id="A0A4R1ND64"/>
<dbReference type="GO" id="GO:0016757">
    <property type="term" value="F:glycosyltransferase activity"/>
    <property type="evidence" value="ECO:0007669"/>
    <property type="project" value="UniProtKB-KW"/>
</dbReference>
<reference evidence="5 6" key="1">
    <citation type="submission" date="2019-02" db="EMBL/GenBank/DDBJ databases">
        <title>Investigation of anaerobic lignin degradation for improved lignocellulosic biofuels.</title>
        <authorList>
            <person name="Deangelis K."/>
        </authorList>
    </citation>
    <scope>NUCLEOTIDE SEQUENCE [LARGE SCALE GENOMIC DNA]</scope>
    <source>
        <strain evidence="5 6">159R</strain>
    </source>
</reference>
<feature type="domain" description="Glycosyltransferase 2-like" evidence="4">
    <location>
        <begin position="11"/>
        <end position="110"/>
    </location>
</feature>
<dbReference type="Gene3D" id="3.90.550.10">
    <property type="entry name" value="Spore Coat Polysaccharide Biosynthesis Protein SpsA, Chain A"/>
    <property type="match status" value="1"/>
</dbReference>
<organism evidence="5 6">
    <name type="scientific">Sodalis ligni</name>
    <dbReference type="NCBI Taxonomy" id="2697027"/>
    <lineage>
        <taxon>Bacteria</taxon>
        <taxon>Pseudomonadati</taxon>
        <taxon>Pseudomonadota</taxon>
        <taxon>Gammaproteobacteria</taxon>
        <taxon>Enterobacterales</taxon>
        <taxon>Bruguierivoracaceae</taxon>
        <taxon>Sodalis</taxon>
    </lineage>
</organism>
<keyword evidence="2" id="KW-0328">Glycosyltransferase</keyword>
<evidence type="ECO:0000256" key="2">
    <source>
        <dbReference type="ARBA" id="ARBA00022676"/>
    </source>
</evidence>
<dbReference type="NCBIfam" id="TIGR01556">
    <property type="entry name" value="rhamnosyltran"/>
    <property type="match status" value="1"/>
</dbReference>
<comment type="caution">
    <text evidence="5">The sequence shown here is derived from an EMBL/GenBank/DDBJ whole genome shotgun (WGS) entry which is preliminary data.</text>
</comment>
<comment type="similarity">
    <text evidence="1">Belongs to the glycosyltransferase 2 family.</text>
</comment>
<dbReference type="CDD" id="cd02526">
    <property type="entry name" value="GT2_RfbF_like"/>
    <property type="match status" value="1"/>
</dbReference>
<evidence type="ECO:0000256" key="1">
    <source>
        <dbReference type="ARBA" id="ARBA00006739"/>
    </source>
</evidence>
<dbReference type="RefSeq" id="WP_132924205.1">
    <property type="nucleotide sequence ID" value="NZ_SJOI01000001.1"/>
</dbReference>
<dbReference type="InterPro" id="IPR001173">
    <property type="entry name" value="Glyco_trans_2-like"/>
</dbReference>
<keyword evidence="3 5" id="KW-0808">Transferase</keyword>
<dbReference type="Pfam" id="PF00535">
    <property type="entry name" value="Glycos_transf_2"/>
    <property type="match status" value="1"/>
</dbReference>
<dbReference type="InterPro" id="IPR029044">
    <property type="entry name" value="Nucleotide-diphossugar_trans"/>
</dbReference>
<sequence length="312" mass="34886">MTAASYRICAVIVTYEPDLPLFADVIAAISGQVQEVIIVDNGSAACCRAALGEIVRVSAHRHLLLHEDNQGIAAGQNRGITLSRAWGCTHTLLLDQDSIPAADMVRQLLMVESGLLARGIKVGAVGATAVDRRTSTRAGFVRKRGMLIHRCTPPPREEHIETDFLISSGTLIRTAVFKDTGLLNDGYFIDHVDTEWCFRATHKGYRLFGSKKALLSHSLGDAVIKIWFARWREVPQHNPLRNYYTFRNTIRMIYHTPMSASWRLAHCYRLAMFFTFCLIAGKPRLLRLKMMLLGLAHGVKGVQGIFTPDRRT</sequence>